<feature type="transmembrane region" description="Helical" evidence="1">
    <location>
        <begin position="70"/>
        <end position="87"/>
    </location>
</feature>
<name>A0ABQ3VZV5_9LACO</name>
<keyword evidence="1" id="KW-0472">Membrane</keyword>
<gene>
    <name evidence="2" type="ORF">YK48G_14110</name>
</gene>
<evidence type="ECO:0000256" key="1">
    <source>
        <dbReference type="SAM" id="Phobius"/>
    </source>
</evidence>
<organism evidence="2 3">
    <name type="scientific">Lentilactobacillus fungorum</name>
    <dbReference type="NCBI Taxonomy" id="2201250"/>
    <lineage>
        <taxon>Bacteria</taxon>
        <taxon>Bacillati</taxon>
        <taxon>Bacillota</taxon>
        <taxon>Bacilli</taxon>
        <taxon>Lactobacillales</taxon>
        <taxon>Lactobacillaceae</taxon>
        <taxon>Lentilactobacillus</taxon>
    </lineage>
</organism>
<evidence type="ECO:0000313" key="2">
    <source>
        <dbReference type="EMBL" id="GHP13986.1"/>
    </source>
</evidence>
<dbReference type="Proteomes" id="UP000604765">
    <property type="component" value="Unassembled WGS sequence"/>
</dbReference>
<dbReference type="EMBL" id="BNJR01000012">
    <property type="protein sequence ID" value="GHP13986.1"/>
    <property type="molecule type" value="Genomic_DNA"/>
</dbReference>
<sequence>MRRQIMSYGLNMILSICVVVVISEYQILGNSTFGKPGMWEAIAVNVVLGIAVISIVLLTKVTIVGDVYQGIWLLIFILLIVIALIRLTGILTLLGILVGGLGVANCSRYFLLKLQNTSK</sequence>
<dbReference type="RefSeq" id="WP_203629999.1">
    <property type="nucleotide sequence ID" value="NZ_BNJR01000012.1"/>
</dbReference>
<reference evidence="2 3" key="1">
    <citation type="journal article" date="2021" name="Int. J. Syst. Evol. Microbiol.">
        <title>Lentilactobacillus fungorum sp. nov., isolated from spent mushroom substrates.</title>
        <authorList>
            <person name="Tohno M."/>
            <person name="Tanizawa Y."/>
            <person name="Kojima Y."/>
            <person name="Sakamoto M."/>
            <person name="Ohkuma M."/>
            <person name="Kobayashi H."/>
        </authorList>
    </citation>
    <scope>NUCLEOTIDE SEQUENCE [LARGE SCALE GENOMIC DNA]</scope>
    <source>
        <strain evidence="2 3">YK48G</strain>
    </source>
</reference>
<protein>
    <submittedName>
        <fullName evidence="2">Uncharacterized protein</fullName>
    </submittedName>
</protein>
<comment type="caution">
    <text evidence="2">The sequence shown here is derived from an EMBL/GenBank/DDBJ whole genome shotgun (WGS) entry which is preliminary data.</text>
</comment>
<proteinExistence type="predicted"/>
<keyword evidence="3" id="KW-1185">Reference proteome</keyword>
<feature type="transmembrane region" description="Helical" evidence="1">
    <location>
        <begin position="7"/>
        <end position="27"/>
    </location>
</feature>
<evidence type="ECO:0000313" key="3">
    <source>
        <dbReference type="Proteomes" id="UP000604765"/>
    </source>
</evidence>
<feature type="transmembrane region" description="Helical" evidence="1">
    <location>
        <begin position="93"/>
        <end position="111"/>
    </location>
</feature>
<keyword evidence="1" id="KW-1133">Transmembrane helix</keyword>
<accession>A0ABQ3VZV5</accession>
<keyword evidence="1" id="KW-0812">Transmembrane</keyword>
<feature type="transmembrane region" description="Helical" evidence="1">
    <location>
        <begin position="39"/>
        <end position="58"/>
    </location>
</feature>